<keyword evidence="5" id="KW-1185">Reference proteome</keyword>
<dbReference type="Pfam" id="PF12146">
    <property type="entry name" value="Hydrolase_4"/>
    <property type="match status" value="1"/>
</dbReference>
<reference evidence="4 5" key="1">
    <citation type="submission" date="2020-04" db="EMBL/GenBank/DDBJ databases">
        <title>Novel Mycoplasma species detected in Phocoena phocoena (harbor porpoise) from the USA.</title>
        <authorList>
            <person name="Volokhov D.V."/>
        </authorList>
    </citation>
    <scope>NUCLEOTIDE SEQUENCE [LARGE SCALE GENOMIC DNA]</scope>
    <source>
        <strain evidence="4 5">Phocoena C-264-GEN</strain>
    </source>
</reference>
<dbReference type="InterPro" id="IPR003593">
    <property type="entry name" value="AAA+_ATPase"/>
</dbReference>
<dbReference type="GO" id="GO:0055052">
    <property type="term" value="C:ATP-binding cassette (ABC) transporter complex, substrate-binding subunit-containing"/>
    <property type="evidence" value="ECO:0007669"/>
    <property type="project" value="TreeGrafter"/>
</dbReference>
<organism evidence="4 5">
    <name type="scientific">Mycoplasma phocoenae</name>
    <dbReference type="NCBI Taxonomy" id="754517"/>
    <lineage>
        <taxon>Bacteria</taxon>
        <taxon>Bacillati</taxon>
        <taxon>Mycoplasmatota</taxon>
        <taxon>Mollicutes</taxon>
        <taxon>Mycoplasmataceae</taxon>
        <taxon>Mycoplasma</taxon>
    </lineage>
</organism>
<dbReference type="Gene3D" id="2.40.50.100">
    <property type="match status" value="1"/>
</dbReference>
<dbReference type="InterPro" id="IPR017871">
    <property type="entry name" value="ABC_transporter-like_CS"/>
</dbReference>
<keyword evidence="1" id="KW-0547">Nucleotide-binding</keyword>
<dbReference type="Gene3D" id="3.40.50.300">
    <property type="entry name" value="P-loop containing nucleotide triphosphate hydrolases"/>
    <property type="match status" value="1"/>
</dbReference>
<dbReference type="AlphaFoldDB" id="A0A858U8J2"/>
<dbReference type="GO" id="GO:0016887">
    <property type="term" value="F:ATP hydrolysis activity"/>
    <property type="evidence" value="ECO:0007669"/>
    <property type="project" value="InterPro"/>
</dbReference>
<dbReference type="SUPFAM" id="SSF53474">
    <property type="entry name" value="alpha/beta-Hydrolases"/>
    <property type="match status" value="1"/>
</dbReference>
<protein>
    <submittedName>
        <fullName evidence="4">Alpha/beta fold hydrolase</fullName>
    </submittedName>
</protein>
<dbReference type="PROSITE" id="PS00211">
    <property type="entry name" value="ABC_TRANSPORTER_1"/>
    <property type="match status" value="1"/>
</dbReference>
<dbReference type="SMART" id="SM00382">
    <property type="entry name" value="AAA"/>
    <property type="match status" value="1"/>
</dbReference>
<dbReference type="SUPFAM" id="SSF52540">
    <property type="entry name" value="P-loop containing nucleoside triphosphate hydrolases"/>
    <property type="match status" value="1"/>
</dbReference>
<dbReference type="Pfam" id="PF00005">
    <property type="entry name" value="ABC_tran"/>
    <property type="match status" value="1"/>
</dbReference>
<keyword evidence="4" id="KW-0378">Hydrolase</keyword>
<sequence>MNYKTDDLYPYPYIFKDNNSPENPIIFIHGFNSQPGVFKKIQNYWTKNDYYALWMPGCSGLELKNDHKPDVYFYAELLLNFIETHNLKNIILIGHSMGGGIISLAYKLKPHLFAKMIYLAPMNKTSLNVKDNYFDTYFPHDFDGFIKYMDALYFDISRFKNDEKWMKKYRMLFNKEDYCNDNIIELGKSLPNIDIMNDIESGMNKISVPSLLILGEKDGVIDRDECVEYFKHNIKDCQTFWIPKTGHMMFEENFEKFIEIIDSFINCKSSIVSIENLDFSYDKKNGVKIKKLNIEENNITVLLGPSGSGKTTLLNLIIGFLRTKNNAINIKNNPKIYEIGYIMQENNVYPNLSVFQNVYLSAKNYPAWVNSARLNAMEDVLLLLGKIKLLKTIKHKYELEINKPKQNKIKLTYLFNKFRFICSVLLLPKFVVFAHCLEHLRLKNMFKKEWKSISEKLGLSEYSNKKACLLSGGQKQRVAFAKAIIKKNKLIILDEPFSALDAKIKEQTIEWIIEIKNEYQLSIIMVTHDQQDAVKVGDKIILLNNGEVQQYSNPEELYNNPNNLFVAKFIGSPEINLINETDKYFEYIRHNNISINPSGTNRIINKKHLGDKIVYSIEYNKYTVNVLSNNNEFSIDQCVGIEFNKKDILKFDFEGKRIYE</sequence>
<dbReference type="Gene3D" id="3.40.50.1820">
    <property type="entry name" value="alpha/beta hydrolase"/>
    <property type="match status" value="1"/>
</dbReference>
<dbReference type="RefSeq" id="WP_169605109.1">
    <property type="nucleotide sequence ID" value="NZ_CP051481.1"/>
</dbReference>
<evidence type="ECO:0000259" key="3">
    <source>
        <dbReference type="PROSITE" id="PS50893"/>
    </source>
</evidence>
<evidence type="ECO:0000313" key="5">
    <source>
        <dbReference type="Proteomes" id="UP000501060"/>
    </source>
</evidence>
<keyword evidence="2" id="KW-0067">ATP-binding</keyword>
<dbReference type="KEGG" id="mphe:HGG69_01870"/>
<feature type="domain" description="ABC transporter" evidence="3">
    <location>
        <begin position="272"/>
        <end position="570"/>
    </location>
</feature>
<dbReference type="InterPro" id="IPR027417">
    <property type="entry name" value="P-loop_NTPase"/>
</dbReference>
<dbReference type="PANTHER" id="PTHR43875">
    <property type="entry name" value="MALTODEXTRIN IMPORT ATP-BINDING PROTEIN MSMX"/>
    <property type="match status" value="1"/>
</dbReference>
<dbReference type="EMBL" id="CP051481">
    <property type="protein sequence ID" value="QJG67058.1"/>
    <property type="molecule type" value="Genomic_DNA"/>
</dbReference>
<dbReference type="GO" id="GO:0005524">
    <property type="term" value="F:ATP binding"/>
    <property type="evidence" value="ECO:0007669"/>
    <property type="project" value="UniProtKB-KW"/>
</dbReference>
<dbReference type="InterPro" id="IPR047641">
    <property type="entry name" value="ABC_transpr_MalK/UgpC-like"/>
</dbReference>
<gene>
    <name evidence="4" type="ORF">HGG69_01870</name>
</gene>
<dbReference type="InterPro" id="IPR022742">
    <property type="entry name" value="Hydrolase_4"/>
</dbReference>
<dbReference type="PROSITE" id="PS50893">
    <property type="entry name" value="ABC_TRANSPORTER_2"/>
    <property type="match status" value="1"/>
</dbReference>
<dbReference type="Proteomes" id="UP000501060">
    <property type="component" value="Chromosome"/>
</dbReference>
<dbReference type="InterPro" id="IPR029058">
    <property type="entry name" value="AB_hydrolase_fold"/>
</dbReference>
<name>A0A858U8J2_9MOLU</name>
<evidence type="ECO:0000313" key="4">
    <source>
        <dbReference type="EMBL" id="QJG67058.1"/>
    </source>
</evidence>
<accession>A0A858U8J2</accession>
<dbReference type="PANTHER" id="PTHR43875:SF1">
    <property type="entry name" value="OSMOPROTECTIVE COMPOUNDS UPTAKE ATP-BINDING PROTEIN GGTA"/>
    <property type="match status" value="1"/>
</dbReference>
<evidence type="ECO:0000256" key="2">
    <source>
        <dbReference type="ARBA" id="ARBA00022840"/>
    </source>
</evidence>
<dbReference type="InterPro" id="IPR003439">
    <property type="entry name" value="ABC_transporter-like_ATP-bd"/>
</dbReference>
<proteinExistence type="predicted"/>
<evidence type="ECO:0000256" key="1">
    <source>
        <dbReference type="ARBA" id="ARBA00022741"/>
    </source>
</evidence>